<dbReference type="EC" id="3.1.11.1" evidence="15"/>
<dbReference type="InterPro" id="IPR007185">
    <property type="entry name" value="DNA_pol_a/d/e_bsu"/>
</dbReference>
<comment type="function">
    <text evidence="13 15">Possesses two activities: a DNA synthesis (polymerase) and an exonucleolytic activity that degrades single-stranded DNA in the 3' to 5' direction. Has a template-primer preference which is characteristic of a replicative DNA polymerase.</text>
</comment>
<keyword evidence="11 15" id="KW-0238">DNA-binding</keyword>
<dbReference type="EMBL" id="PGCK01000008">
    <property type="protein sequence ID" value="MCD1295311.1"/>
    <property type="molecule type" value="Genomic_DNA"/>
</dbReference>
<dbReference type="HAMAP" id="MF_00325">
    <property type="entry name" value="DNApol_II_A_arch"/>
    <property type="match status" value="1"/>
</dbReference>
<dbReference type="FunFam" id="3.60.21.50:FF:000003">
    <property type="entry name" value="DNA polymerase II small subunit"/>
    <property type="match status" value="1"/>
</dbReference>
<protein>
    <recommendedName>
        <fullName evidence="15">DNA polymerase II small subunit</fullName>
        <shortName evidence="15">Pol II</shortName>
        <ecNumber evidence="15">2.7.7.7</ecNumber>
    </recommendedName>
    <alternativeName>
        <fullName evidence="15">Exodeoxyribonuclease small subunit</fullName>
        <ecNumber evidence="15">3.1.11.1</ecNumber>
    </alternativeName>
</protein>
<keyword evidence="5 15" id="KW-0548">Nucleotidyltransferase</keyword>
<keyword evidence="6 15" id="KW-0235">DNA replication</keyword>
<dbReference type="PANTHER" id="PTHR10416:SF0">
    <property type="entry name" value="DNA POLYMERASE DELTA SUBUNIT 2"/>
    <property type="match status" value="1"/>
</dbReference>
<evidence type="ECO:0000256" key="8">
    <source>
        <dbReference type="ARBA" id="ARBA00022801"/>
    </source>
</evidence>
<proteinExistence type="inferred from homology"/>
<dbReference type="NCBIfam" id="NF003118">
    <property type="entry name" value="PRK04036.1-3"/>
    <property type="match status" value="1"/>
</dbReference>
<keyword evidence="9 15" id="KW-0269">Exonuclease</keyword>
<dbReference type="CDD" id="cd07386">
    <property type="entry name" value="MPP_DNA_pol_II_small_archeal_C"/>
    <property type="match status" value="1"/>
</dbReference>
<dbReference type="GO" id="GO:0006271">
    <property type="term" value="P:DNA strand elongation involved in DNA replication"/>
    <property type="evidence" value="ECO:0007669"/>
    <property type="project" value="TreeGrafter"/>
</dbReference>
<dbReference type="SUPFAM" id="SSF56300">
    <property type="entry name" value="Metallo-dependent phosphatases"/>
    <property type="match status" value="1"/>
</dbReference>
<dbReference type="GO" id="GO:0003677">
    <property type="term" value="F:DNA binding"/>
    <property type="evidence" value="ECO:0007669"/>
    <property type="project" value="UniProtKB-UniRule"/>
</dbReference>
<name>A0AAP2REH9_9EURY</name>
<evidence type="ECO:0000256" key="5">
    <source>
        <dbReference type="ARBA" id="ARBA00022695"/>
    </source>
</evidence>
<reference evidence="17 18" key="1">
    <citation type="submission" date="2017-11" db="EMBL/GenBank/DDBJ databases">
        <title>Isolation and Characterization of Family Methanocellaceae Species from Potential Methane Hydrate Area Offshore Southwestern Taiwan.</title>
        <authorList>
            <person name="Zhang W.-L."/>
            <person name="Chen W.-C."/>
            <person name="Lai M.-C."/>
            <person name="Chen S.-C."/>
        </authorList>
    </citation>
    <scope>NUCLEOTIDE SEQUENCE [LARGE SCALE GENOMIC DNA]</scope>
    <source>
        <strain evidence="17 18">CWC-04</strain>
    </source>
</reference>
<keyword evidence="8 15" id="KW-0378">Hydrolase</keyword>
<keyword evidence="18" id="KW-1185">Reference proteome</keyword>
<sequence>MHDMDIVKVLANKGYILEPDALDMLKGSRDPDELIGRLLSGLDPSAFIISGKDVARIAIKPAATGIAGTPPDIRILKDITNNSTCIGDYDEFVGYFRNRFSILGDMMRNRISSRPIESILKKKGMRSASSSEKNEISIIGIVSDHRVTANGHRLIEVEDQTGSISVLIMKDSDICDMPVLLDEVIGVTGVPASDGGLFIASSIIYPDVPYTNVARHSDEPAVAALISDVHVGSDTFLEDNWLSFLDWINGDSVSDQDADLVSRLKYIVVAGDLVDGIGIYPGQDKELHILDIYDQYKKTAEYFDQIPKHISVVISPGNHDAVRQAEPQPALPEEIRSMFRNDNITFVGNPAAVEIEGVRFLIYHGRSIDDMVSNLPGASYSYPEKVMVELLKRRHLSPIYGGRVMIAPESKDHFVIDPLPDVIHSGHVHTVGICRYRGVLLANSGTWQGQTEFQKRMNIQPDPARIPLVDLKSGEVSVIKFGE</sequence>
<evidence type="ECO:0000256" key="2">
    <source>
        <dbReference type="ARBA" id="ARBA00006035"/>
    </source>
</evidence>
<evidence type="ECO:0000256" key="15">
    <source>
        <dbReference type="HAMAP-Rule" id="MF_00325"/>
    </source>
</evidence>
<dbReference type="GO" id="GO:0008310">
    <property type="term" value="F:single-stranded DNA 3'-5' DNA exonuclease activity"/>
    <property type="evidence" value="ECO:0007669"/>
    <property type="project" value="UniProtKB-EC"/>
</dbReference>
<dbReference type="GO" id="GO:0006308">
    <property type="term" value="P:DNA catabolic process"/>
    <property type="evidence" value="ECO:0007669"/>
    <property type="project" value="UniProtKB-UniRule"/>
</dbReference>
<evidence type="ECO:0000256" key="13">
    <source>
        <dbReference type="ARBA" id="ARBA00024817"/>
    </source>
</evidence>
<evidence type="ECO:0000313" key="17">
    <source>
        <dbReference type="EMBL" id="MCD1295311.1"/>
    </source>
</evidence>
<evidence type="ECO:0000256" key="3">
    <source>
        <dbReference type="ARBA" id="ARBA00011315"/>
    </source>
</evidence>
<accession>A0AAP2REH9</accession>
<comment type="catalytic activity">
    <reaction evidence="1 15">
        <text>Exonucleolytic cleavage in the 3'- to 5'-direction to yield nucleoside 5'-phosphates.</text>
        <dbReference type="EC" id="3.1.11.1"/>
    </reaction>
</comment>
<keyword evidence="12 15" id="KW-0511">Multifunctional enzyme</keyword>
<organism evidence="17 18">
    <name type="scientific">Methanooceanicella nereidis</name>
    <dbReference type="NCBI Taxonomy" id="2052831"/>
    <lineage>
        <taxon>Archaea</taxon>
        <taxon>Methanobacteriati</taxon>
        <taxon>Methanobacteriota</taxon>
        <taxon>Stenosarchaea group</taxon>
        <taxon>Methanomicrobia</taxon>
        <taxon>Methanocellales</taxon>
        <taxon>Methanocellaceae</taxon>
        <taxon>Methanooceanicella</taxon>
    </lineage>
</organism>
<dbReference type="InterPro" id="IPR029052">
    <property type="entry name" value="Metallo-depent_PP-like"/>
</dbReference>
<dbReference type="RefSeq" id="WP_230742166.1">
    <property type="nucleotide sequence ID" value="NZ_PGCK01000008.1"/>
</dbReference>
<evidence type="ECO:0000313" key="18">
    <source>
        <dbReference type="Proteomes" id="UP001320159"/>
    </source>
</evidence>
<evidence type="ECO:0000256" key="4">
    <source>
        <dbReference type="ARBA" id="ARBA00022679"/>
    </source>
</evidence>
<evidence type="ECO:0000256" key="1">
    <source>
        <dbReference type="ARBA" id="ARBA00000563"/>
    </source>
</evidence>
<keyword evidence="4 15" id="KW-0808">Transferase</keyword>
<dbReference type="GO" id="GO:0003887">
    <property type="term" value="F:DNA-directed DNA polymerase activity"/>
    <property type="evidence" value="ECO:0007669"/>
    <property type="project" value="UniProtKB-UniRule"/>
</dbReference>
<comment type="subunit">
    <text evidence="3 15">Heterodimer of a large subunit and a small subunit.</text>
</comment>
<dbReference type="AlphaFoldDB" id="A0AAP2REH9"/>
<evidence type="ECO:0000256" key="6">
    <source>
        <dbReference type="ARBA" id="ARBA00022705"/>
    </source>
</evidence>
<dbReference type="NCBIfam" id="NF003116">
    <property type="entry name" value="PRK04036.1-1"/>
    <property type="match status" value="1"/>
</dbReference>
<comment type="similarity">
    <text evidence="2 15">Belongs to the DNA polymerase delta/II small subunit family.</text>
</comment>
<dbReference type="InterPro" id="IPR024826">
    <property type="entry name" value="DNA_pol_delta/II_ssu"/>
</dbReference>
<feature type="domain" description="DNA polymerase alpha/delta/epsilon subunit B" evidence="16">
    <location>
        <begin position="226"/>
        <end position="425"/>
    </location>
</feature>
<dbReference type="Gene3D" id="3.60.21.50">
    <property type="match status" value="1"/>
</dbReference>
<dbReference type="PIRSF" id="PIRSF000803">
    <property type="entry name" value="Arc_Pol2_small"/>
    <property type="match status" value="1"/>
</dbReference>
<dbReference type="Pfam" id="PF04042">
    <property type="entry name" value="DNA_pol_E_B"/>
    <property type="match status" value="1"/>
</dbReference>
<evidence type="ECO:0000256" key="14">
    <source>
        <dbReference type="ARBA" id="ARBA00049244"/>
    </source>
</evidence>
<dbReference type="GO" id="GO:0042575">
    <property type="term" value="C:DNA polymerase complex"/>
    <property type="evidence" value="ECO:0007669"/>
    <property type="project" value="TreeGrafter"/>
</dbReference>
<dbReference type="PANTHER" id="PTHR10416">
    <property type="entry name" value="DNA POLYMERASE DELTA SUBUNIT 2"/>
    <property type="match status" value="1"/>
</dbReference>
<dbReference type="EC" id="2.7.7.7" evidence="15"/>
<evidence type="ECO:0000259" key="16">
    <source>
        <dbReference type="Pfam" id="PF04042"/>
    </source>
</evidence>
<evidence type="ECO:0000256" key="11">
    <source>
        <dbReference type="ARBA" id="ARBA00023125"/>
    </source>
</evidence>
<dbReference type="Proteomes" id="UP001320159">
    <property type="component" value="Unassembled WGS sequence"/>
</dbReference>
<gene>
    <name evidence="15" type="primary">polB</name>
    <name evidence="17" type="ORF">CUJ83_09895</name>
</gene>
<evidence type="ECO:0000256" key="9">
    <source>
        <dbReference type="ARBA" id="ARBA00022839"/>
    </source>
</evidence>
<dbReference type="InterPro" id="IPR011149">
    <property type="entry name" value="Pol2_small_arc"/>
</dbReference>
<comment type="catalytic activity">
    <reaction evidence="14 15">
        <text>DNA(n) + a 2'-deoxyribonucleoside 5'-triphosphate = DNA(n+1) + diphosphate</text>
        <dbReference type="Rhea" id="RHEA:22508"/>
        <dbReference type="Rhea" id="RHEA-COMP:17339"/>
        <dbReference type="Rhea" id="RHEA-COMP:17340"/>
        <dbReference type="ChEBI" id="CHEBI:33019"/>
        <dbReference type="ChEBI" id="CHEBI:61560"/>
        <dbReference type="ChEBI" id="CHEBI:173112"/>
        <dbReference type="EC" id="2.7.7.7"/>
    </reaction>
</comment>
<comment type="caution">
    <text evidence="17">The sequence shown here is derived from an EMBL/GenBank/DDBJ whole genome shotgun (WGS) entry which is preliminary data.</text>
</comment>
<evidence type="ECO:0000256" key="12">
    <source>
        <dbReference type="ARBA" id="ARBA00023268"/>
    </source>
</evidence>
<evidence type="ECO:0000256" key="7">
    <source>
        <dbReference type="ARBA" id="ARBA00022722"/>
    </source>
</evidence>
<dbReference type="CDD" id="cd04490">
    <property type="entry name" value="PolII_SU_OBF"/>
    <property type="match status" value="1"/>
</dbReference>
<evidence type="ECO:0000256" key="10">
    <source>
        <dbReference type="ARBA" id="ARBA00022932"/>
    </source>
</evidence>
<keyword evidence="7 15" id="KW-0540">Nuclease</keyword>
<keyword evidence="10 15" id="KW-0239">DNA-directed DNA polymerase</keyword>